<proteinExistence type="predicted"/>
<dbReference type="SUPFAM" id="SSF56219">
    <property type="entry name" value="DNase I-like"/>
    <property type="match status" value="1"/>
</dbReference>
<accession>A0A1S9N5K6</accession>
<dbReference type="InterPro" id="IPR036691">
    <property type="entry name" value="Endo/exonu/phosph_ase_sf"/>
</dbReference>
<evidence type="ECO:0000313" key="2">
    <source>
        <dbReference type="Proteomes" id="UP000190959"/>
    </source>
</evidence>
<comment type="caution">
    <text evidence="1">The sequence shown here is derived from an EMBL/GenBank/DDBJ whole genome shotgun (WGS) entry which is preliminary data.</text>
</comment>
<reference evidence="1 2" key="1">
    <citation type="submission" date="2017-02" db="EMBL/GenBank/DDBJ databases">
        <title>Genome sequence of Clostridium beijerinckii Br21.</title>
        <authorList>
            <person name="Fonseca B.C."/>
            <person name="Guazzaroni M.E."/>
            <person name="Riano-Pachon D.M."/>
            <person name="Reginatto V."/>
        </authorList>
    </citation>
    <scope>NUCLEOTIDE SEQUENCE [LARGE SCALE GENOMIC DNA]</scope>
    <source>
        <strain evidence="1 2">Br21</strain>
    </source>
</reference>
<sequence length="284" mass="33365">MNEVRLKIWNIHGAASMGWNNDYEIKKNFVNEILEKEPHIIILLEFVVAKGWDYFQQKLKDKKYIWFMSYTSYKNGIIIAIRRDIDGLNLEQLIDYRTNCIINDIATPIKEKPDFLQVTLKINENTLAIIGTRIRVCIDKNATEEQKNQFKKDQFRALDEYLSNIEIDNVICAGDFNAYWGMGWKNESNHTLPITKNTYELRTPKWNIKNRLFSYVLKNNKLVSFDHIIFRSKKNTIEIEESNVNYDWKFVNEGNGYGNLKPDDYKSCLNGCPDHAILTATIKM</sequence>
<evidence type="ECO:0000313" key="1">
    <source>
        <dbReference type="EMBL" id="OOP72817.1"/>
    </source>
</evidence>
<dbReference type="RefSeq" id="WP_078115906.1">
    <property type="nucleotide sequence ID" value="NZ_MWMH01000004.1"/>
</dbReference>
<protein>
    <recommendedName>
        <fullName evidence="3">Endonuclease/exonuclease/phosphatase domain-containing protein</fullName>
    </recommendedName>
</protein>
<dbReference type="Gene3D" id="3.60.10.10">
    <property type="entry name" value="Endonuclease/exonuclease/phosphatase"/>
    <property type="match status" value="1"/>
</dbReference>
<organism evidence="1 2">
    <name type="scientific">Clostridium beijerinckii</name>
    <name type="common">Clostridium MP</name>
    <dbReference type="NCBI Taxonomy" id="1520"/>
    <lineage>
        <taxon>Bacteria</taxon>
        <taxon>Bacillati</taxon>
        <taxon>Bacillota</taxon>
        <taxon>Clostridia</taxon>
        <taxon>Eubacteriales</taxon>
        <taxon>Clostridiaceae</taxon>
        <taxon>Clostridium</taxon>
    </lineage>
</organism>
<dbReference type="AlphaFoldDB" id="A0A1S9N5K6"/>
<gene>
    <name evidence="1" type="ORF">CBEIBR21_13435</name>
</gene>
<evidence type="ECO:0008006" key="3">
    <source>
        <dbReference type="Google" id="ProtNLM"/>
    </source>
</evidence>
<name>A0A1S9N5K6_CLOBE</name>
<dbReference type="Proteomes" id="UP000190959">
    <property type="component" value="Unassembled WGS sequence"/>
</dbReference>
<dbReference type="EMBL" id="MWMH01000004">
    <property type="protein sequence ID" value="OOP72817.1"/>
    <property type="molecule type" value="Genomic_DNA"/>
</dbReference>